<proteinExistence type="predicted"/>
<keyword evidence="1" id="KW-0812">Transmembrane</keyword>
<dbReference type="Proteomes" id="UP000003082">
    <property type="component" value="Unassembled WGS sequence"/>
</dbReference>
<accession>B9D5N7</accession>
<dbReference type="AlphaFoldDB" id="B9D5N7"/>
<evidence type="ECO:0000313" key="3">
    <source>
        <dbReference type="Proteomes" id="UP000003082"/>
    </source>
</evidence>
<sequence length="57" mass="6675">MLLWLNLIHIDLNFTIFSIISFLGFGFEFAITSSSRQVSCLFKFSFLFLLFYMPVPT</sequence>
<dbReference type="STRING" id="553218.CAMRE0001_2351"/>
<keyword evidence="3" id="KW-1185">Reference proteome</keyword>
<protein>
    <submittedName>
        <fullName evidence="2">Uncharacterized protein</fullName>
    </submittedName>
</protein>
<keyword evidence="1" id="KW-0472">Membrane</keyword>
<evidence type="ECO:0000313" key="2">
    <source>
        <dbReference type="EMBL" id="EEF12700.1"/>
    </source>
</evidence>
<gene>
    <name evidence="2" type="ORF">CAMRE0001_2351</name>
</gene>
<keyword evidence="1" id="KW-1133">Transmembrane helix</keyword>
<evidence type="ECO:0000256" key="1">
    <source>
        <dbReference type="SAM" id="Phobius"/>
    </source>
</evidence>
<feature type="transmembrane region" description="Helical" evidence="1">
    <location>
        <begin position="12"/>
        <end position="31"/>
    </location>
</feature>
<reference evidence="2 3" key="1">
    <citation type="submission" date="2008-08" db="EMBL/GenBank/DDBJ databases">
        <authorList>
            <person name="Madupu R."/>
            <person name="Durkin A.S."/>
            <person name="Torralba M."/>
            <person name="Methe B."/>
            <person name="Sutton G.G."/>
            <person name="Strausberg R.L."/>
            <person name="Nelson K.E."/>
        </authorList>
    </citation>
    <scope>NUCLEOTIDE SEQUENCE [LARGE SCALE GENOMIC DNA]</scope>
    <source>
        <strain evidence="2 3">RM3267</strain>
    </source>
</reference>
<feature type="transmembrane region" description="Helical" evidence="1">
    <location>
        <begin position="38"/>
        <end position="55"/>
    </location>
</feature>
<comment type="caution">
    <text evidence="2">The sequence shown here is derived from an EMBL/GenBank/DDBJ whole genome shotgun (WGS) entry which is preliminary data.</text>
</comment>
<dbReference type="EMBL" id="ACFU01000042">
    <property type="protein sequence ID" value="EEF12700.1"/>
    <property type="molecule type" value="Genomic_DNA"/>
</dbReference>
<organism evidence="2 3">
    <name type="scientific">Campylobacter rectus RM3267</name>
    <dbReference type="NCBI Taxonomy" id="553218"/>
    <lineage>
        <taxon>Bacteria</taxon>
        <taxon>Pseudomonadati</taxon>
        <taxon>Campylobacterota</taxon>
        <taxon>Epsilonproteobacteria</taxon>
        <taxon>Campylobacterales</taxon>
        <taxon>Campylobacteraceae</taxon>
        <taxon>Campylobacter</taxon>
    </lineage>
</organism>
<name>B9D5N7_CAMRE</name>